<comment type="subcellular location">
    <subcellularLocation>
        <location evidence="1 7">Cell membrane</location>
        <topology evidence="1 7">Multi-pass membrane protein</topology>
    </subcellularLocation>
</comment>
<keyword evidence="3" id="KW-1003">Cell membrane</keyword>
<dbReference type="Gene3D" id="3.40.190.10">
    <property type="entry name" value="Periplasmic binding protein-like II"/>
    <property type="match status" value="2"/>
</dbReference>
<feature type="transmembrane region" description="Helical" evidence="7">
    <location>
        <begin position="353"/>
        <end position="375"/>
    </location>
</feature>
<feature type="domain" description="ABC transmembrane type-1" evidence="9">
    <location>
        <begin position="284"/>
        <end position="473"/>
    </location>
</feature>
<keyword evidence="11" id="KW-1185">Reference proteome</keyword>
<evidence type="ECO:0000313" key="10">
    <source>
        <dbReference type="EMBL" id="KRM30417.1"/>
    </source>
</evidence>
<keyword evidence="5 7" id="KW-1133">Transmembrane helix</keyword>
<feature type="transmembrane region" description="Helical" evidence="7">
    <location>
        <begin position="322"/>
        <end position="341"/>
    </location>
</feature>
<feature type="chain" id="PRO_5006413301" evidence="8">
    <location>
        <begin position="29"/>
        <end position="484"/>
    </location>
</feature>
<dbReference type="SUPFAM" id="SSF161098">
    <property type="entry name" value="MetI-like"/>
    <property type="match status" value="1"/>
</dbReference>
<keyword evidence="8" id="KW-0732">Signal</keyword>
<evidence type="ECO:0000256" key="7">
    <source>
        <dbReference type="RuleBase" id="RU363032"/>
    </source>
</evidence>
<dbReference type="AlphaFoldDB" id="A0A0R1XKM9"/>
<dbReference type="GO" id="GO:0043190">
    <property type="term" value="C:ATP-binding cassette (ABC) transporter complex"/>
    <property type="evidence" value="ECO:0007669"/>
    <property type="project" value="InterPro"/>
</dbReference>
<sequence length="484" mass="52351">MKFVVKLVSAIIAMVSLAILVPPHKAQAASHYTIGTETTFVPYAIQGKDGTYNGKHPGIDMEILRAIAKNQHFTFDLKIMNFAAIVQALQSGQVDGNMAAMMVTPERQQTLDFSHTYLNAGLSLATKPGSSIKSYKDLKGKIVAVKTGSTSETYATSIQNKYGFTIHHLDSTNTEINDVTTGNADAAIDATLSLQYTIKNGMKLRLIGTQQNVHPVAFAVKKGENAALLQKFNKGLANIKKDGTYAKIMAYYTGAKAHTNANIATDRSYLGIIKANAPQFKAGITMTIKLTIVSIIIATIVGVFIGLFGVVPSRLLKGFHGVYTFIFRSIPVMVLSFFIYMGIPSLIGHKIPLFTAGVATLVLENSAYIASFVAGGIKSVDRGQMEASRSLGVTYLASMRKVIMPQAVRTMAPSFINQFIIALKGTSILSAIGLAEMTQQGTIIISQNMEGFKVWLIITAMYLVLIGCLTLLSDRVQKHYSLAN</sequence>
<evidence type="ECO:0000256" key="5">
    <source>
        <dbReference type="ARBA" id="ARBA00022989"/>
    </source>
</evidence>
<feature type="transmembrane region" description="Helical" evidence="7">
    <location>
        <begin position="415"/>
        <end position="434"/>
    </location>
</feature>
<dbReference type="InterPro" id="IPR035906">
    <property type="entry name" value="MetI-like_sf"/>
</dbReference>
<evidence type="ECO:0000256" key="1">
    <source>
        <dbReference type="ARBA" id="ARBA00004651"/>
    </source>
</evidence>
<evidence type="ECO:0000256" key="4">
    <source>
        <dbReference type="ARBA" id="ARBA00022692"/>
    </source>
</evidence>
<dbReference type="InterPro" id="IPR043429">
    <property type="entry name" value="ArtM/GltK/GlnP/TcyL/YhdX-like"/>
</dbReference>
<reference evidence="10 11" key="1">
    <citation type="journal article" date="2015" name="Genome Announc.">
        <title>Expanding the biotechnology potential of lactobacilli through comparative genomics of 213 strains and associated genera.</title>
        <authorList>
            <person name="Sun Z."/>
            <person name="Harris H.M."/>
            <person name="McCann A."/>
            <person name="Guo C."/>
            <person name="Argimon S."/>
            <person name="Zhang W."/>
            <person name="Yang X."/>
            <person name="Jeffery I.B."/>
            <person name="Cooney J.C."/>
            <person name="Kagawa T.F."/>
            <person name="Liu W."/>
            <person name="Song Y."/>
            <person name="Salvetti E."/>
            <person name="Wrobel A."/>
            <person name="Rasinkangas P."/>
            <person name="Parkhill J."/>
            <person name="Rea M.C."/>
            <person name="O'Sullivan O."/>
            <person name="Ritari J."/>
            <person name="Douillard F.P."/>
            <person name="Paul Ross R."/>
            <person name="Yang R."/>
            <person name="Briner A.E."/>
            <person name="Felis G.E."/>
            <person name="de Vos W.M."/>
            <person name="Barrangou R."/>
            <person name="Klaenhammer T.R."/>
            <person name="Caufield P.W."/>
            <person name="Cui Y."/>
            <person name="Zhang H."/>
            <person name="O'Toole P.W."/>
        </authorList>
    </citation>
    <scope>NUCLEOTIDE SEQUENCE [LARGE SCALE GENOMIC DNA]</scope>
    <source>
        <strain evidence="10 11">DSM 18527</strain>
    </source>
</reference>
<dbReference type="RefSeq" id="WP_057002974.1">
    <property type="nucleotide sequence ID" value="NZ_AZGA01000088.1"/>
</dbReference>
<keyword evidence="2 7" id="KW-0813">Transport</keyword>
<dbReference type="InterPro" id="IPR000515">
    <property type="entry name" value="MetI-like"/>
</dbReference>
<feature type="signal peptide" evidence="8">
    <location>
        <begin position="1"/>
        <end position="28"/>
    </location>
</feature>
<feature type="transmembrane region" description="Helical" evidence="7">
    <location>
        <begin position="290"/>
        <end position="310"/>
    </location>
</feature>
<organism evidence="10 11">
    <name type="scientific">Agrilactobacillus composti DSM 18527 = JCM 14202</name>
    <dbReference type="NCBI Taxonomy" id="1423734"/>
    <lineage>
        <taxon>Bacteria</taxon>
        <taxon>Bacillati</taxon>
        <taxon>Bacillota</taxon>
        <taxon>Bacilli</taxon>
        <taxon>Lactobacillales</taxon>
        <taxon>Lactobacillaceae</taxon>
        <taxon>Agrilactobacillus</taxon>
    </lineage>
</organism>
<comment type="caution">
    <text evidence="10">The sequence shown here is derived from an EMBL/GenBank/DDBJ whole genome shotgun (WGS) entry which is preliminary data.</text>
</comment>
<evidence type="ECO:0000256" key="2">
    <source>
        <dbReference type="ARBA" id="ARBA00022448"/>
    </source>
</evidence>
<evidence type="ECO:0000256" key="3">
    <source>
        <dbReference type="ARBA" id="ARBA00022475"/>
    </source>
</evidence>
<dbReference type="SMART" id="SM00062">
    <property type="entry name" value="PBPb"/>
    <property type="match status" value="1"/>
</dbReference>
<dbReference type="Proteomes" id="UP000051236">
    <property type="component" value="Unassembled WGS sequence"/>
</dbReference>
<dbReference type="PATRIC" id="fig|1423734.3.peg.1566"/>
<dbReference type="PANTHER" id="PTHR30614">
    <property type="entry name" value="MEMBRANE COMPONENT OF AMINO ACID ABC TRANSPORTER"/>
    <property type="match status" value="1"/>
</dbReference>
<proteinExistence type="inferred from homology"/>
<dbReference type="SUPFAM" id="SSF53850">
    <property type="entry name" value="Periplasmic binding protein-like II"/>
    <property type="match status" value="1"/>
</dbReference>
<protein>
    <submittedName>
        <fullName evidence="10">Polar amino acid ABC transporter inner membrane subunit</fullName>
    </submittedName>
</protein>
<dbReference type="EMBL" id="AZGA01000088">
    <property type="protein sequence ID" value="KRM30417.1"/>
    <property type="molecule type" value="Genomic_DNA"/>
</dbReference>
<dbReference type="eggNOG" id="COG0765">
    <property type="taxonomic scope" value="Bacteria"/>
</dbReference>
<dbReference type="STRING" id="1423734.FC83_GL001548"/>
<evidence type="ECO:0000259" key="9">
    <source>
        <dbReference type="PROSITE" id="PS50928"/>
    </source>
</evidence>
<dbReference type="NCBIfam" id="TIGR01726">
    <property type="entry name" value="HEQRo_perm_3TM"/>
    <property type="match status" value="1"/>
</dbReference>
<keyword evidence="6 7" id="KW-0472">Membrane</keyword>
<evidence type="ECO:0000256" key="6">
    <source>
        <dbReference type="ARBA" id="ARBA00023136"/>
    </source>
</evidence>
<dbReference type="CDD" id="cd06261">
    <property type="entry name" value="TM_PBP2"/>
    <property type="match status" value="1"/>
</dbReference>
<dbReference type="Pfam" id="PF00497">
    <property type="entry name" value="SBP_bac_3"/>
    <property type="match status" value="1"/>
</dbReference>
<dbReference type="GO" id="GO:0006865">
    <property type="term" value="P:amino acid transport"/>
    <property type="evidence" value="ECO:0007669"/>
    <property type="project" value="TreeGrafter"/>
</dbReference>
<dbReference type="PROSITE" id="PS50928">
    <property type="entry name" value="ABC_TM1"/>
    <property type="match status" value="1"/>
</dbReference>
<feature type="transmembrane region" description="Helical" evidence="7">
    <location>
        <begin position="454"/>
        <end position="472"/>
    </location>
</feature>
<accession>A0A0R1XKM9</accession>
<gene>
    <name evidence="10" type="ORF">FC83_GL001548</name>
</gene>
<name>A0A0R1XKM9_9LACO</name>
<keyword evidence="4 7" id="KW-0812">Transmembrane</keyword>
<dbReference type="GO" id="GO:0022857">
    <property type="term" value="F:transmembrane transporter activity"/>
    <property type="evidence" value="ECO:0007669"/>
    <property type="project" value="InterPro"/>
</dbReference>
<dbReference type="InterPro" id="IPR001638">
    <property type="entry name" value="Solute-binding_3/MltF_N"/>
</dbReference>
<evidence type="ECO:0000313" key="11">
    <source>
        <dbReference type="Proteomes" id="UP000051236"/>
    </source>
</evidence>
<dbReference type="PANTHER" id="PTHR30614:SF46">
    <property type="entry name" value="ABC TRANSPORTER MEMBRANE SPANNING PERMEASE-GLUTAMINE TRANSPORT"/>
    <property type="match status" value="1"/>
</dbReference>
<dbReference type="InterPro" id="IPR010065">
    <property type="entry name" value="AA_ABC_transptr_permease_3TM"/>
</dbReference>
<dbReference type="Gene3D" id="1.10.3720.10">
    <property type="entry name" value="MetI-like"/>
    <property type="match status" value="1"/>
</dbReference>
<evidence type="ECO:0000256" key="8">
    <source>
        <dbReference type="SAM" id="SignalP"/>
    </source>
</evidence>
<comment type="similarity">
    <text evidence="7">Belongs to the binding-protein-dependent transport system permease family.</text>
</comment>
<dbReference type="Pfam" id="PF00528">
    <property type="entry name" value="BPD_transp_1"/>
    <property type="match status" value="1"/>
</dbReference>